<organism evidence="1 2">
    <name type="scientific">bacterium (Candidatus Ratteibacteria) CG23_combo_of_CG06-09_8_20_14_all_48_7</name>
    <dbReference type="NCBI Taxonomy" id="2014292"/>
    <lineage>
        <taxon>Bacteria</taxon>
        <taxon>Candidatus Ratteibacteria</taxon>
    </lineage>
</organism>
<accession>A0A2G9YAD2</accession>
<protein>
    <recommendedName>
        <fullName evidence="3">Uroporphyrinogen decarboxylase (URO-D) domain-containing protein</fullName>
    </recommendedName>
</protein>
<dbReference type="EMBL" id="PCRF01000190">
    <property type="protein sequence ID" value="PIP16175.1"/>
    <property type="molecule type" value="Genomic_DNA"/>
</dbReference>
<sequence length="175" mass="19813">ATIRAGIEAAGGEGNITTTDFPDLWFPEGWKGHVSDDISANFGPEIYAQFSAPYHARIFREFGAGGLHNCGPNPCHAAYVAHEISPRTVDLSDAFSHNDLPKFKKSFRKKAFIYLFCTEGKEPVEWYRKIMELMAPDVIVVPIFSFTPENQPNEICKKLRPIAEEYAKRMNWGWD</sequence>
<dbReference type="AlphaFoldDB" id="A0A2G9YAD2"/>
<proteinExistence type="predicted"/>
<dbReference type="InterPro" id="IPR038071">
    <property type="entry name" value="UROD/MetE-like_sf"/>
</dbReference>
<dbReference type="Gene3D" id="3.20.20.210">
    <property type="match status" value="1"/>
</dbReference>
<feature type="non-terminal residue" evidence="1">
    <location>
        <position position="1"/>
    </location>
</feature>
<name>A0A2G9YAD2_9BACT</name>
<evidence type="ECO:0008006" key="3">
    <source>
        <dbReference type="Google" id="ProtNLM"/>
    </source>
</evidence>
<gene>
    <name evidence="1" type="ORF">COX46_03870</name>
</gene>
<dbReference type="Proteomes" id="UP000230392">
    <property type="component" value="Unassembled WGS sequence"/>
</dbReference>
<evidence type="ECO:0000313" key="2">
    <source>
        <dbReference type="Proteomes" id="UP000230392"/>
    </source>
</evidence>
<reference evidence="1 2" key="1">
    <citation type="submission" date="2017-09" db="EMBL/GenBank/DDBJ databases">
        <title>Depth-based differentiation of microbial function through sediment-hosted aquifers and enrichment of novel symbionts in the deep terrestrial subsurface.</title>
        <authorList>
            <person name="Probst A.J."/>
            <person name="Ladd B."/>
            <person name="Jarett J.K."/>
            <person name="Geller-Mcgrath D.E."/>
            <person name="Sieber C.M."/>
            <person name="Emerson J.B."/>
            <person name="Anantharaman K."/>
            <person name="Thomas B.C."/>
            <person name="Malmstrom R."/>
            <person name="Stieglmeier M."/>
            <person name="Klingl A."/>
            <person name="Woyke T."/>
            <person name="Ryan C.M."/>
            <person name="Banfield J.F."/>
        </authorList>
    </citation>
    <scope>NUCLEOTIDE SEQUENCE [LARGE SCALE GENOMIC DNA]</scope>
    <source>
        <strain evidence="1">CG23_combo_of_CG06-09_8_20_14_all_48_7</strain>
    </source>
</reference>
<comment type="caution">
    <text evidence="1">The sequence shown here is derived from an EMBL/GenBank/DDBJ whole genome shotgun (WGS) entry which is preliminary data.</text>
</comment>
<evidence type="ECO:0000313" key="1">
    <source>
        <dbReference type="EMBL" id="PIP16175.1"/>
    </source>
</evidence>